<dbReference type="EMBL" id="AKHW03005996">
    <property type="protein sequence ID" value="KYO25059.1"/>
    <property type="molecule type" value="Genomic_DNA"/>
</dbReference>
<comment type="subcellular location">
    <subcellularLocation>
        <location evidence="1">Cytoplasm</location>
    </subcellularLocation>
</comment>
<evidence type="ECO:0000256" key="1">
    <source>
        <dbReference type="ARBA" id="ARBA00004496"/>
    </source>
</evidence>
<dbReference type="InterPro" id="IPR011044">
    <property type="entry name" value="Quino_amine_DH_bsu"/>
</dbReference>
<dbReference type="InterPro" id="IPR001680">
    <property type="entry name" value="WD40_rpt"/>
</dbReference>
<dbReference type="PANTHER" id="PTHR14344:SF3">
    <property type="entry name" value="WD REPEAT-CONTAINING PROTEIN 6"/>
    <property type="match status" value="1"/>
</dbReference>
<evidence type="ECO:0000256" key="6">
    <source>
        <dbReference type="ARBA" id="ARBA00038255"/>
    </source>
</evidence>
<evidence type="ECO:0000313" key="12">
    <source>
        <dbReference type="EMBL" id="KYO25059.1"/>
    </source>
</evidence>
<dbReference type="eggNOG" id="KOG0974">
    <property type="taxonomic scope" value="Eukaryota"/>
</dbReference>
<evidence type="ECO:0000256" key="4">
    <source>
        <dbReference type="ARBA" id="ARBA00022694"/>
    </source>
</evidence>
<dbReference type="GO" id="GO:0005737">
    <property type="term" value="C:cytoplasm"/>
    <property type="evidence" value="ECO:0007669"/>
    <property type="project" value="UniProtKB-SubCell"/>
</dbReference>
<dbReference type="PhylomeDB" id="A0A151MKS3"/>
<dbReference type="Pfam" id="PF00400">
    <property type="entry name" value="WD40"/>
    <property type="match status" value="1"/>
</dbReference>
<dbReference type="InterPro" id="IPR036322">
    <property type="entry name" value="WD40_repeat_dom_sf"/>
</dbReference>
<reference evidence="12 13" key="1">
    <citation type="journal article" date="2012" name="Genome Biol.">
        <title>Sequencing three crocodilian genomes to illuminate the evolution of archosaurs and amniotes.</title>
        <authorList>
            <person name="St John J.A."/>
            <person name="Braun E.L."/>
            <person name="Isberg S.R."/>
            <person name="Miles L.G."/>
            <person name="Chong A.Y."/>
            <person name="Gongora J."/>
            <person name="Dalzell P."/>
            <person name="Moran C."/>
            <person name="Bed'hom B."/>
            <person name="Abzhanov A."/>
            <person name="Burgess S.C."/>
            <person name="Cooksey A.M."/>
            <person name="Castoe T.A."/>
            <person name="Crawford N.G."/>
            <person name="Densmore L.D."/>
            <person name="Drew J.C."/>
            <person name="Edwards S.V."/>
            <person name="Faircloth B.C."/>
            <person name="Fujita M.K."/>
            <person name="Greenwold M.J."/>
            <person name="Hoffmann F.G."/>
            <person name="Howard J.M."/>
            <person name="Iguchi T."/>
            <person name="Janes D.E."/>
            <person name="Khan S.Y."/>
            <person name="Kohno S."/>
            <person name="de Koning A.J."/>
            <person name="Lance S.L."/>
            <person name="McCarthy F.M."/>
            <person name="McCormack J.E."/>
            <person name="Merchant M.E."/>
            <person name="Peterson D.G."/>
            <person name="Pollock D.D."/>
            <person name="Pourmand N."/>
            <person name="Raney B.J."/>
            <person name="Roessler K.A."/>
            <person name="Sanford J.R."/>
            <person name="Sawyer R.H."/>
            <person name="Schmidt C.J."/>
            <person name="Triplett E.W."/>
            <person name="Tuberville T.D."/>
            <person name="Venegas-Anaya M."/>
            <person name="Howard J.T."/>
            <person name="Jarvis E.D."/>
            <person name="Guillette L.J.Jr."/>
            <person name="Glenn T.C."/>
            <person name="Green R.E."/>
            <person name="Ray D.A."/>
        </authorList>
    </citation>
    <scope>NUCLEOTIDE SEQUENCE [LARGE SCALE GENOMIC DNA]</scope>
    <source>
        <strain evidence="12">KSC_2009_1</strain>
    </source>
</reference>
<feature type="region of interest" description="Disordered" evidence="11">
    <location>
        <begin position="204"/>
        <end position="232"/>
    </location>
</feature>
<keyword evidence="13" id="KW-1185">Reference proteome</keyword>
<organism evidence="12 13">
    <name type="scientific">Alligator mississippiensis</name>
    <name type="common">American alligator</name>
    <dbReference type="NCBI Taxonomy" id="8496"/>
    <lineage>
        <taxon>Eukaryota</taxon>
        <taxon>Metazoa</taxon>
        <taxon>Chordata</taxon>
        <taxon>Craniata</taxon>
        <taxon>Vertebrata</taxon>
        <taxon>Euteleostomi</taxon>
        <taxon>Archelosauria</taxon>
        <taxon>Archosauria</taxon>
        <taxon>Crocodylia</taxon>
        <taxon>Alligatoridae</taxon>
        <taxon>Alligatorinae</taxon>
        <taxon>Alligator</taxon>
    </lineage>
</organism>
<dbReference type="InterPro" id="IPR015943">
    <property type="entry name" value="WD40/YVTN_repeat-like_dom_sf"/>
</dbReference>
<dbReference type="SUPFAM" id="SSF50969">
    <property type="entry name" value="YVTN repeat-like/Quinoprotein amine dehydrogenase"/>
    <property type="match status" value="1"/>
</dbReference>
<protein>
    <recommendedName>
        <fullName evidence="7">tRNA (34-2'-O)-methyltransferase regulator WDR6</fullName>
    </recommendedName>
    <alternativeName>
        <fullName evidence="8">WD repeat-containing protein 6</fullName>
    </alternativeName>
</protein>
<dbReference type="STRING" id="8496.A0A151MKS3"/>
<dbReference type="Proteomes" id="UP000050525">
    <property type="component" value="Unassembled WGS sequence"/>
</dbReference>
<dbReference type="SMART" id="SM00320">
    <property type="entry name" value="WD40"/>
    <property type="match status" value="5"/>
</dbReference>
<keyword evidence="5" id="KW-0677">Repeat</keyword>
<evidence type="ECO:0000256" key="3">
    <source>
        <dbReference type="ARBA" id="ARBA00022574"/>
    </source>
</evidence>
<evidence type="ECO:0000256" key="11">
    <source>
        <dbReference type="SAM" id="MobiDB-lite"/>
    </source>
</evidence>
<evidence type="ECO:0000313" key="13">
    <source>
        <dbReference type="Proteomes" id="UP000050525"/>
    </source>
</evidence>
<evidence type="ECO:0000256" key="5">
    <source>
        <dbReference type="ARBA" id="ARBA00022737"/>
    </source>
</evidence>
<name>A0A151MKS3_ALLMI</name>
<comment type="caution">
    <text evidence="12">The sequence shown here is derived from an EMBL/GenBank/DDBJ whole genome shotgun (WGS) entry which is preliminary data.</text>
</comment>
<evidence type="ECO:0000256" key="7">
    <source>
        <dbReference type="ARBA" id="ARBA00040154"/>
    </source>
</evidence>
<evidence type="ECO:0000256" key="2">
    <source>
        <dbReference type="ARBA" id="ARBA00022490"/>
    </source>
</evidence>
<comment type="similarity">
    <text evidence="6">Belongs to the WD repeat WDR6 family.</text>
</comment>
<dbReference type="SUPFAM" id="SSF50978">
    <property type="entry name" value="WD40 repeat-like"/>
    <property type="match status" value="1"/>
</dbReference>
<accession>A0A151MKS3</accession>
<sequence>MDAGTRLWHLRGDELQQRDLGAPPGSGAPRAVRLVDPDQLLVLTDAGAVHACDVGSGRWSPVLEDGRFRSYGLLEVARLPGRAALVAMGSLGGYVRVFPLEHVAGGAERQLFAGKVHSLSWASRPGSDPGTCALFASGPEGALFWLEACCGPGGQGLVLIPRGRYLLPLCRHRWHTSAAFLPQDGLWVCGDRRGSLLLFPCGPDPARGEGESEEPPACGNTPEPTGESPAQGPVSLLFGLHGKMGVTSVTCHEGLVYSTGRDGCFRQLRVRAGQLEELRRQRPGKGLEWVEELRFTPDGDLLVLGFHADSFVLWSTCAGAPLRCLPCGGGHRSWSYHRGTATDAFSWVQAGAVHVCCGQAGSSGLQVLREALHGRQVTSVRHVGAVLGPGRPPLHVLVTGSEDTTATVLALNTEDSTATPLTTLSDHISSIRALAIAAGSLSPPVPGELSALLVSAGGRAQLECYRLLLSAAPTAPAGIACLVLHVASHRLDERWDRMRNKHRMVKMDPETRYMRIAVVVGADATELPPPCVVLAAACSDGSVRLFVLQEAARCLQLVAESFHHQRCVLQVEAFVHRPAGGARKHFLCSAATDGNIAFWDITATVAQATAAPEPTDEETQPWDLGAPVLTVPAHSCGVNSLHVLEIPCGRFLVASGSDDGSIHVCVVAVGAATTPVLLQEQLQQPSAHAASVTGLRLLQPDLLASASVDQRLVLWHLGKAGLAFLGARFCPVADVAELDCWEATGPGEQPGYCCALAGQGLEVMWCQA</sequence>
<dbReference type="InterPro" id="IPR051973">
    <property type="entry name" value="tRNA_Anticodon_Mtase-Reg"/>
</dbReference>
<dbReference type="AlphaFoldDB" id="A0A151MKS3"/>
<dbReference type="Gene3D" id="2.130.10.10">
    <property type="entry name" value="YVTN repeat-like/Quinoprotein amine dehydrogenase"/>
    <property type="match status" value="2"/>
</dbReference>
<comment type="function">
    <text evidence="9">Together with methyltransferase FTSJ1, methylates the 2'-O-ribose of nucleotides at position 34 of the tRNA anticodon loop of substrate tRNAs. Required for the correct positioning of the substrate tRNA for methylation. Required to suppress amino acid starvation-induced autophagy. Enhances the STK11/LKB1-induced cell growth suppression activity.</text>
</comment>
<keyword evidence="4" id="KW-0819">tRNA processing</keyword>
<dbReference type="PANTHER" id="PTHR14344">
    <property type="entry name" value="WD REPEAT PROTEIN"/>
    <property type="match status" value="1"/>
</dbReference>
<keyword evidence="3" id="KW-0853">WD repeat</keyword>
<comment type="subunit">
    <text evidence="10">Interacts with FTSJ1; the interaction is direct, and required for 2'-O-methylation of position 34 in substrate tRNAs. Interacts with IRS4. Interacts with STK11/LKB1.</text>
</comment>
<gene>
    <name evidence="12" type="primary">WDR6</name>
    <name evidence="12" type="ORF">Y1Q_0023887</name>
</gene>
<dbReference type="GO" id="GO:0030488">
    <property type="term" value="P:tRNA methylation"/>
    <property type="evidence" value="ECO:0007669"/>
    <property type="project" value="TreeGrafter"/>
</dbReference>
<evidence type="ECO:0000256" key="10">
    <source>
        <dbReference type="ARBA" id="ARBA00047056"/>
    </source>
</evidence>
<keyword evidence="2" id="KW-0963">Cytoplasm</keyword>
<evidence type="ECO:0000256" key="8">
    <source>
        <dbReference type="ARBA" id="ARBA00041816"/>
    </source>
</evidence>
<proteinExistence type="inferred from homology"/>
<evidence type="ECO:0000256" key="9">
    <source>
        <dbReference type="ARBA" id="ARBA00045751"/>
    </source>
</evidence>